<organism evidence="6 7">
    <name type="scientific">Paenibacillus hemerocallicola</name>
    <dbReference type="NCBI Taxonomy" id="1172614"/>
    <lineage>
        <taxon>Bacteria</taxon>
        <taxon>Bacillati</taxon>
        <taxon>Bacillota</taxon>
        <taxon>Bacilli</taxon>
        <taxon>Bacillales</taxon>
        <taxon>Paenibacillaceae</taxon>
        <taxon>Paenibacillus</taxon>
    </lineage>
</organism>
<gene>
    <name evidence="6" type="ORF">FE784_23405</name>
</gene>
<evidence type="ECO:0000256" key="2">
    <source>
        <dbReference type="ARBA" id="ARBA00022692"/>
    </source>
</evidence>
<feature type="transmembrane region" description="Helical" evidence="5">
    <location>
        <begin position="42"/>
        <end position="61"/>
    </location>
</feature>
<keyword evidence="3 5" id="KW-1133">Transmembrane helix</keyword>
<evidence type="ECO:0000256" key="4">
    <source>
        <dbReference type="ARBA" id="ARBA00023136"/>
    </source>
</evidence>
<evidence type="ECO:0000256" key="5">
    <source>
        <dbReference type="SAM" id="Phobius"/>
    </source>
</evidence>
<evidence type="ECO:0000313" key="7">
    <source>
        <dbReference type="Proteomes" id="UP000307943"/>
    </source>
</evidence>
<dbReference type="OrthoDB" id="2454358at2"/>
<feature type="transmembrane region" description="Helical" evidence="5">
    <location>
        <begin position="67"/>
        <end position="85"/>
    </location>
</feature>
<evidence type="ECO:0000313" key="6">
    <source>
        <dbReference type="EMBL" id="TNJ63826.1"/>
    </source>
</evidence>
<dbReference type="AlphaFoldDB" id="A0A5C4T4M8"/>
<dbReference type="Proteomes" id="UP000307943">
    <property type="component" value="Unassembled WGS sequence"/>
</dbReference>
<comment type="subcellular location">
    <subcellularLocation>
        <location evidence="1">Membrane</location>
        <topology evidence="1">Multi-pass membrane protein</topology>
    </subcellularLocation>
</comment>
<feature type="transmembrane region" description="Helical" evidence="5">
    <location>
        <begin position="97"/>
        <end position="115"/>
    </location>
</feature>
<dbReference type="Pfam" id="PF13564">
    <property type="entry name" value="DoxX_2"/>
    <property type="match status" value="1"/>
</dbReference>
<keyword evidence="2 5" id="KW-0812">Transmembrane</keyword>
<dbReference type="InterPro" id="IPR032808">
    <property type="entry name" value="DoxX"/>
</dbReference>
<evidence type="ECO:0000256" key="1">
    <source>
        <dbReference type="ARBA" id="ARBA00004141"/>
    </source>
</evidence>
<dbReference type="RefSeq" id="WP_139604682.1">
    <property type="nucleotide sequence ID" value="NZ_VDCQ01000037.1"/>
</dbReference>
<keyword evidence="4 5" id="KW-0472">Membrane</keyword>
<accession>A0A5C4T4M8</accession>
<reference evidence="6 7" key="1">
    <citation type="submission" date="2019-05" db="EMBL/GenBank/DDBJ databases">
        <title>We sequenced the genome of Paenibacillus hemerocallicola KCTC 33185 for further insight into its adaptation and study the phylogeny of Paenibacillus.</title>
        <authorList>
            <person name="Narsing Rao M.P."/>
        </authorList>
    </citation>
    <scope>NUCLEOTIDE SEQUENCE [LARGE SCALE GENOMIC DNA]</scope>
    <source>
        <strain evidence="6 7">KCTC 33185</strain>
    </source>
</reference>
<keyword evidence="7" id="KW-1185">Reference proteome</keyword>
<proteinExistence type="predicted"/>
<evidence type="ECO:0000256" key="3">
    <source>
        <dbReference type="ARBA" id="ARBA00022989"/>
    </source>
</evidence>
<protein>
    <submittedName>
        <fullName evidence="6">DoxX family protein</fullName>
    </submittedName>
</protein>
<dbReference type="GO" id="GO:0016020">
    <property type="term" value="C:membrane"/>
    <property type="evidence" value="ECO:0007669"/>
    <property type="project" value="UniProtKB-SubCell"/>
</dbReference>
<name>A0A5C4T4M8_9BACL</name>
<sequence length="124" mass="13627">MQVVSIIIQIVLALLFLMAGAGKAAGSNMHVENFKQWRLPQWFRVVTGLVELVGAAALVIGIWEPSWAAAGALWLGITSIGGIWVHIRARDTFKQSFMIVLLFILCAVVFFIQLGELANFPGFQ</sequence>
<dbReference type="EMBL" id="VDCQ01000037">
    <property type="protein sequence ID" value="TNJ63826.1"/>
    <property type="molecule type" value="Genomic_DNA"/>
</dbReference>
<comment type="caution">
    <text evidence="6">The sequence shown here is derived from an EMBL/GenBank/DDBJ whole genome shotgun (WGS) entry which is preliminary data.</text>
</comment>
<feature type="transmembrane region" description="Helical" evidence="5">
    <location>
        <begin position="6"/>
        <end position="22"/>
    </location>
</feature>